<proteinExistence type="predicted"/>
<dbReference type="Proteomes" id="UP000015441">
    <property type="component" value="Unassembled WGS sequence"/>
</dbReference>
<dbReference type="EMBL" id="CAUH01000738">
    <property type="protein sequence ID" value="CCU74935.1"/>
    <property type="molecule type" value="Genomic_DNA"/>
</dbReference>
<organism evidence="2 3">
    <name type="scientific">Blumeria graminis f. sp. hordei (strain DH14)</name>
    <name type="common">Barley powdery mildew</name>
    <name type="synonym">Oidium monilioides f. sp. hordei</name>
    <dbReference type="NCBI Taxonomy" id="546991"/>
    <lineage>
        <taxon>Eukaryota</taxon>
        <taxon>Fungi</taxon>
        <taxon>Dikarya</taxon>
        <taxon>Ascomycota</taxon>
        <taxon>Pezizomycotina</taxon>
        <taxon>Leotiomycetes</taxon>
        <taxon>Erysiphales</taxon>
        <taxon>Erysiphaceae</taxon>
        <taxon>Blumeria</taxon>
        <taxon>Blumeria hordei</taxon>
    </lineage>
</organism>
<dbReference type="HOGENOM" id="CLU_1165662_0_0_1"/>
<evidence type="ECO:0000256" key="1">
    <source>
        <dbReference type="SAM" id="MobiDB-lite"/>
    </source>
</evidence>
<comment type="caution">
    <text evidence="2">The sequence shown here is derived from an EMBL/GenBank/DDBJ whole genome shotgun (WGS) entry which is preliminary data.</text>
</comment>
<feature type="region of interest" description="Disordered" evidence="1">
    <location>
        <begin position="75"/>
        <end position="100"/>
    </location>
</feature>
<dbReference type="AlphaFoldDB" id="N1J5B3"/>
<name>N1J5B3_BLUG1</name>
<accession>N1J5B3</accession>
<dbReference type="Pfam" id="PF11327">
    <property type="entry name" value="Egh16-like"/>
    <property type="match status" value="1"/>
</dbReference>
<reference evidence="2 3" key="1">
    <citation type="journal article" date="2010" name="Science">
        <title>Genome expansion and gene loss in powdery mildew fungi reveal tradeoffs in extreme parasitism.</title>
        <authorList>
            <person name="Spanu P.D."/>
            <person name="Abbott J.C."/>
            <person name="Amselem J."/>
            <person name="Burgis T.A."/>
            <person name="Soanes D.M."/>
            <person name="Stueber K."/>
            <person name="Ver Loren van Themaat E."/>
            <person name="Brown J.K.M."/>
            <person name="Butcher S.A."/>
            <person name="Gurr S.J."/>
            <person name="Lebrun M.-H."/>
            <person name="Ridout C.J."/>
            <person name="Schulze-Lefert P."/>
            <person name="Talbot N.J."/>
            <person name="Ahmadinejad N."/>
            <person name="Ametz C."/>
            <person name="Barton G.R."/>
            <person name="Benjdia M."/>
            <person name="Bidzinski P."/>
            <person name="Bindschedler L.V."/>
            <person name="Both M."/>
            <person name="Brewer M.T."/>
            <person name="Cadle-Davidson L."/>
            <person name="Cadle-Davidson M.M."/>
            <person name="Collemare J."/>
            <person name="Cramer R."/>
            <person name="Frenkel O."/>
            <person name="Godfrey D."/>
            <person name="Harriman J."/>
            <person name="Hoede C."/>
            <person name="King B.C."/>
            <person name="Klages S."/>
            <person name="Kleemann J."/>
            <person name="Knoll D."/>
            <person name="Koti P.S."/>
            <person name="Kreplak J."/>
            <person name="Lopez-Ruiz F.J."/>
            <person name="Lu X."/>
            <person name="Maekawa T."/>
            <person name="Mahanil S."/>
            <person name="Micali C."/>
            <person name="Milgroom M.G."/>
            <person name="Montana G."/>
            <person name="Noir S."/>
            <person name="O'Connell R.J."/>
            <person name="Oberhaensli S."/>
            <person name="Parlange F."/>
            <person name="Pedersen C."/>
            <person name="Quesneville H."/>
            <person name="Reinhardt R."/>
            <person name="Rott M."/>
            <person name="Sacristan S."/>
            <person name="Schmidt S.M."/>
            <person name="Schoen M."/>
            <person name="Skamnioti P."/>
            <person name="Sommer H."/>
            <person name="Stephens A."/>
            <person name="Takahara H."/>
            <person name="Thordal-Christensen H."/>
            <person name="Vigouroux M."/>
            <person name="Wessling R."/>
            <person name="Wicker T."/>
            <person name="Panstruga R."/>
        </authorList>
    </citation>
    <scope>NUCLEOTIDE SEQUENCE [LARGE SCALE GENOMIC DNA]</scope>
    <source>
        <strain evidence="2">DH14</strain>
    </source>
</reference>
<evidence type="ECO:0000313" key="2">
    <source>
        <dbReference type="EMBL" id="CCU74935.1"/>
    </source>
</evidence>
<sequence length="290" mass="30845">MNTRLMLTGLAAIHLAAGYSIFFRELNVARAVQNIQGNDTVPNTSGSNTCDGSVPGSNEVKSLLFRRDGVAACNNADNARNPDDVDNTENIDATNRDKQTAQVSKLVTGPDDKSIIVDSHMIMMTVKANENGVGSYMCMIDSTGTGAGAGIWTEMEVTSKSTDKISPDGVADVEIQAVIDPNQKCTGRLDDKENVCMVRCRDAATPGSLEKSVYVQKAGEQNTPTPTDPNSNIQARATRASAVSSSKVECTGCNSSTANPKVVGLKMKQNFASLVILEELSGYLNTVQRT</sequence>
<protein>
    <submittedName>
        <fullName evidence="2">CAS1 appressorium specific protein</fullName>
    </submittedName>
</protein>
<keyword evidence="3" id="KW-1185">Reference proteome</keyword>
<dbReference type="InterPro" id="IPR021476">
    <property type="entry name" value="Egh16-like"/>
</dbReference>
<gene>
    <name evidence="2" type="ORF">BGHDH14_bghG000738000001001</name>
</gene>
<dbReference type="InParanoid" id="N1J5B3"/>
<evidence type="ECO:0000313" key="3">
    <source>
        <dbReference type="Proteomes" id="UP000015441"/>
    </source>
</evidence>
<dbReference type="OrthoDB" id="3241054at2759"/>
<dbReference type="STRING" id="546991.N1J5B3"/>